<keyword evidence="12" id="KW-1185">Reference proteome</keyword>
<dbReference type="OrthoDB" id="9814548at2"/>
<feature type="chain" id="PRO_5035205164" description="peptidylprolyl isomerase" evidence="7">
    <location>
        <begin position="23"/>
        <end position="336"/>
    </location>
</feature>
<dbReference type="InterPro" id="IPR001179">
    <property type="entry name" value="PPIase_FKBP_dom"/>
</dbReference>
<dbReference type="RefSeq" id="WP_025077687.1">
    <property type="nucleotide sequence ID" value="NZ_BAKO01000003.1"/>
</dbReference>
<dbReference type="Pfam" id="PF01346">
    <property type="entry name" value="FKBP_N"/>
    <property type="match status" value="1"/>
</dbReference>
<gene>
    <name evidence="9" type="ORF">ADJ77_06150</name>
    <name evidence="10" type="ORF">J5A51_05860</name>
</gene>
<dbReference type="EMBL" id="CP072370">
    <property type="protein sequence ID" value="QUB87006.1"/>
    <property type="molecule type" value="Genomic_DNA"/>
</dbReference>
<evidence type="ECO:0000313" key="12">
    <source>
        <dbReference type="Proteomes" id="UP000682005"/>
    </source>
</evidence>
<evidence type="ECO:0000256" key="7">
    <source>
        <dbReference type="SAM" id="SignalP"/>
    </source>
</evidence>
<evidence type="ECO:0000256" key="5">
    <source>
        <dbReference type="ARBA" id="ARBA00023235"/>
    </source>
</evidence>
<dbReference type="Gene3D" id="3.10.50.40">
    <property type="match status" value="1"/>
</dbReference>
<evidence type="ECO:0000259" key="8">
    <source>
        <dbReference type="PROSITE" id="PS50059"/>
    </source>
</evidence>
<name>A0A0K1NK14_9BACT</name>
<comment type="catalytic activity">
    <reaction evidence="1 6">
        <text>[protein]-peptidylproline (omega=180) = [protein]-peptidylproline (omega=0)</text>
        <dbReference type="Rhea" id="RHEA:16237"/>
        <dbReference type="Rhea" id="RHEA-COMP:10747"/>
        <dbReference type="Rhea" id="RHEA-COMP:10748"/>
        <dbReference type="ChEBI" id="CHEBI:83833"/>
        <dbReference type="ChEBI" id="CHEBI:83834"/>
        <dbReference type="EC" id="5.2.1.8"/>
    </reaction>
</comment>
<dbReference type="AlphaFoldDB" id="A0A0K1NK14"/>
<dbReference type="PANTHER" id="PTHR43811">
    <property type="entry name" value="FKBP-TYPE PEPTIDYL-PROLYL CIS-TRANS ISOMERASE FKPA"/>
    <property type="match status" value="1"/>
</dbReference>
<dbReference type="InterPro" id="IPR046357">
    <property type="entry name" value="PPIase_dom_sf"/>
</dbReference>
<evidence type="ECO:0000256" key="3">
    <source>
        <dbReference type="ARBA" id="ARBA00013194"/>
    </source>
</evidence>
<feature type="domain" description="PPIase FKBP-type" evidence="8">
    <location>
        <begin position="217"/>
        <end position="304"/>
    </location>
</feature>
<dbReference type="STRING" id="1236517.ADJ77_06150"/>
<dbReference type="InterPro" id="IPR036944">
    <property type="entry name" value="PPIase_FKBP_N_sf"/>
</dbReference>
<reference evidence="10 12" key="2">
    <citation type="submission" date="2021-03" db="EMBL/GenBank/DDBJ databases">
        <title>Human Oral Microbial Genomes.</title>
        <authorList>
            <person name="Johnston C.D."/>
            <person name="Chen T."/>
            <person name="Dewhirst F.E."/>
        </authorList>
    </citation>
    <scope>NUCLEOTIDE SEQUENCE [LARGE SCALE GENOMIC DNA]</scope>
    <source>
        <strain evidence="10 12">W1435</strain>
    </source>
</reference>
<dbReference type="Proteomes" id="UP000682005">
    <property type="component" value="Chromosome 1"/>
</dbReference>
<proteinExistence type="inferred from homology"/>
<evidence type="ECO:0000313" key="11">
    <source>
        <dbReference type="Proteomes" id="UP000060345"/>
    </source>
</evidence>
<dbReference type="eggNOG" id="COG0545">
    <property type="taxonomic scope" value="Bacteria"/>
</dbReference>
<keyword evidence="7" id="KW-0732">Signal</keyword>
<dbReference type="EC" id="5.2.1.8" evidence="3 6"/>
<dbReference type="GO" id="GO:0006457">
    <property type="term" value="P:protein folding"/>
    <property type="evidence" value="ECO:0007669"/>
    <property type="project" value="InterPro"/>
</dbReference>
<dbReference type="KEGG" id="pfus:ADJ77_06150"/>
<evidence type="ECO:0000313" key="9">
    <source>
        <dbReference type="EMBL" id="AKU69375.1"/>
    </source>
</evidence>
<protein>
    <recommendedName>
        <fullName evidence="3 6">peptidylprolyl isomerase</fullName>
        <ecNumber evidence="3 6">5.2.1.8</ecNumber>
    </recommendedName>
</protein>
<dbReference type="SUPFAM" id="SSF54534">
    <property type="entry name" value="FKBP-like"/>
    <property type="match status" value="1"/>
</dbReference>
<dbReference type="PROSITE" id="PS50059">
    <property type="entry name" value="FKBP_PPIASE"/>
    <property type="match status" value="1"/>
</dbReference>
<feature type="signal peptide" evidence="7">
    <location>
        <begin position="1"/>
        <end position="22"/>
    </location>
</feature>
<accession>A0A0K1NK14</accession>
<keyword evidence="5 6" id="KW-0413">Isomerase</keyword>
<keyword evidence="4 6" id="KW-0697">Rotamase</keyword>
<dbReference type="EMBL" id="CP012074">
    <property type="protein sequence ID" value="AKU69375.1"/>
    <property type="molecule type" value="Genomic_DNA"/>
</dbReference>
<sequence>MKKIIMLALLIAAGSAFNSASAQSKKKDKKGKQKTVCEMVRIVPQTSLDTPSDTLSYAAGMAITRGLNDYLANQFGVKEAQMPDFLRGLHQGIENRKDSAFAAYVAGLIISSQVEKSMLPNIVGKFEGTSSPINTELLYRGFKDAMAKDTTFLKVDEASRIFEKKQVELKAQKEAEAKAKNEAYLEENKKKEGVVVLPDGLQYRIITKGNGPIPKETDRVQVIYEGKTIDGKVFDATSRHGVEFDTFNVGGLIEGWTEALQMMPVGSKWEIVIPQNLAYKEKGAGRDIAPFSTLIFTLELKGIEAAAEKEAKVMDAAKLVPAKKVPANKGKKTVKK</sequence>
<evidence type="ECO:0000256" key="2">
    <source>
        <dbReference type="ARBA" id="ARBA00006577"/>
    </source>
</evidence>
<dbReference type="Proteomes" id="UP000060345">
    <property type="component" value="Chromosome 1"/>
</dbReference>
<comment type="similarity">
    <text evidence="2">Belongs to the FKBP-type PPIase family.</text>
</comment>
<dbReference type="Gene3D" id="1.10.287.460">
    <property type="entry name" value="Peptidyl-prolyl cis-trans isomerase, FKBP-type, N-terminal domain"/>
    <property type="match status" value="1"/>
</dbReference>
<dbReference type="PANTHER" id="PTHR43811:SF19">
    <property type="entry name" value="39 KDA FK506-BINDING NUCLEAR PROTEIN"/>
    <property type="match status" value="1"/>
</dbReference>
<evidence type="ECO:0000256" key="6">
    <source>
        <dbReference type="PROSITE-ProRule" id="PRU00277"/>
    </source>
</evidence>
<evidence type="ECO:0000313" key="10">
    <source>
        <dbReference type="EMBL" id="QUB87006.1"/>
    </source>
</evidence>
<evidence type="ECO:0000256" key="4">
    <source>
        <dbReference type="ARBA" id="ARBA00023110"/>
    </source>
</evidence>
<dbReference type="GO" id="GO:0003755">
    <property type="term" value="F:peptidyl-prolyl cis-trans isomerase activity"/>
    <property type="evidence" value="ECO:0007669"/>
    <property type="project" value="UniProtKB-KW"/>
</dbReference>
<dbReference type="Pfam" id="PF00254">
    <property type="entry name" value="FKBP_C"/>
    <property type="match status" value="1"/>
</dbReference>
<organism evidence="9 11">
    <name type="scientific">Prevotella fusca JCM 17724</name>
    <dbReference type="NCBI Taxonomy" id="1236517"/>
    <lineage>
        <taxon>Bacteria</taxon>
        <taxon>Pseudomonadati</taxon>
        <taxon>Bacteroidota</taxon>
        <taxon>Bacteroidia</taxon>
        <taxon>Bacteroidales</taxon>
        <taxon>Prevotellaceae</taxon>
        <taxon>Prevotella</taxon>
    </lineage>
</organism>
<dbReference type="InterPro" id="IPR000774">
    <property type="entry name" value="PPIase_FKBP_N"/>
</dbReference>
<evidence type="ECO:0000256" key="1">
    <source>
        <dbReference type="ARBA" id="ARBA00000971"/>
    </source>
</evidence>
<reference evidence="9 11" key="1">
    <citation type="submission" date="2015-07" db="EMBL/GenBank/DDBJ databases">
        <authorList>
            <person name="Noorani M."/>
        </authorList>
    </citation>
    <scope>NUCLEOTIDE SEQUENCE [LARGE SCALE GENOMIC DNA]</scope>
    <source>
        <strain evidence="9 11">W1435</strain>
    </source>
</reference>